<evidence type="ECO:0000256" key="1">
    <source>
        <dbReference type="ARBA" id="ARBA00022679"/>
    </source>
</evidence>
<dbReference type="InterPro" id="IPR000182">
    <property type="entry name" value="GNAT_dom"/>
</dbReference>
<dbReference type="SUPFAM" id="SSF55729">
    <property type="entry name" value="Acyl-CoA N-acyltransferases (Nat)"/>
    <property type="match status" value="1"/>
</dbReference>
<keyword evidence="2" id="KW-0012">Acyltransferase</keyword>
<accession>A0A3B0YXX2</accession>
<evidence type="ECO:0000313" key="4">
    <source>
        <dbReference type="EMBL" id="VAW85905.1"/>
    </source>
</evidence>
<dbReference type="GO" id="GO:0008080">
    <property type="term" value="F:N-acetyltransferase activity"/>
    <property type="evidence" value="ECO:0007669"/>
    <property type="project" value="UniProtKB-ARBA"/>
</dbReference>
<dbReference type="CDD" id="cd04301">
    <property type="entry name" value="NAT_SF"/>
    <property type="match status" value="1"/>
</dbReference>
<sequence length="146" mass="17082">MIEKVTNDNFDEILPLIREYQTFYQVKDIDDEKNRRYFSQFVSSNENGVLHILRHKEKAIGFTTIYNSFSSSRAETVAVLNDLYVQPQYRGEGFGKMLVNHAIDEAKNRGYSRLQWLTSQDNNVAQKLYDGLDASKSAWFFYTKET</sequence>
<dbReference type="InterPro" id="IPR016181">
    <property type="entry name" value="Acyl_CoA_acyltransferase"/>
</dbReference>
<dbReference type="PANTHER" id="PTHR10545">
    <property type="entry name" value="DIAMINE N-ACETYLTRANSFERASE"/>
    <property type="match status" value="1"/>
</dbReference>
<dbReference type="PROSITE" id="PS51186">
    <property type="entry name" value="GNAT"/>
    <property type="match status" value="1"/>
</dbReference>
<dbReference type="AlphaFoldDB" id="A0A3B0YXX2"/>
<gene>
    <name evidence="4" type="ORF">MNBD_GAMMA18-1141</name>
</gene>
<reference evidence="4" key="1">
    <citation type="submission" date="2018-06" db="EMBL/GenBank/DDBJ databases">
        <authorList>
            <person name="Zhirakovskaya E."/>
        </authorList>
    </citation>
    <scope>NUCLEOTIDE SEQUENCE</scope>
</reference>
<dbReference type="InterPro" id="IPR051016">
    <property type="entry name" value="Diverse_Substrate_AcTransf"/>
</dbReference>
<keyword evidence="1" id="KW-0808">Transferase</keyword>
<evidence type="ECO:0000259" key="3">
    <source>
        <dbReference type="PROSITE" id="PS51186"/>
    </source>
</evidence>
<dbReference type="Pfam" id="PF00583">
    <property type="entry name" value="Acetyltransf_1"/>
    <property type="match status" value="1"/>
</dbReference>
<dbReference type="PANTHER" id="PTHR10545:SF29">
    <property type="entry name" value="GH14572P-RELATED"/>
    <property type="match status" value="1"/>
</dbReference>
<feature type="domain" description="N-acetyltransferase" evidence="3">
    <location>
        <begin position="1"/>
        <end position="146"/>
    </location>
</feature>
<evidence type="ECO:0000256" key="2">
    <source>
        <dbReference type="ARBA" id="ARBA00023315"/>
    </source>
</evidence>
<dbReference type="Gene3D" id="3.40.630.30">
    <property type="match status" value="1"/>
</dbReference>
<proteinExistence type="predicted"/>
<dbReference type="EMBL" id="UOFP01000114">
    <property type="protein sequence ID" value="VAW85905.1"/>
    <property type="molecule type" value="Genomic_DNA"/>
</dbReference>
<protein>
    <recommendedName>
        <fullName evidence="3">N-acetyltransferase domain-containing protein</fullName>
    </recommendedName>
</protein>
<name>A0A3B0YXX2_9ZZZZ</name>
<organism evidence="4">
    <name type="scientific">hydrothermal vent metagenome</name>
    <dbReference type="NCBI Taxonomy" id="652676"/>
    <lineage>
        <taxon>unclassified sequences</taxon>
        <taxon>metagenomes</taxon>
        <taxon>ecological metagenomes</taxon>
    </lineage>
</organism>